<keyword evidence="8" id="KW-0813">Transport</keyword>
<comment type="similarity">
    <text evidence="2 8">Belongs to the organo anion transporter (TC 2.A.60) family.</text>
</comment>
<feature type="transmembrane region" description="Helical" evidence="8">
    <location>
        <begin position="115"/>
        <end position="138"/>
    </location>
</feature>
<evidence type="ECO:0000313" key="10">
    <source>
        <dbReference type="EMBL" id="KAF7991150.1"/>
    </source>
</evidence>
<dbReference type="EMBL" id="JACMRX010000004">
    <property type="protein sequence ID" value="KAF7991150.1"/>
    <property type="molecule type" value="Genomic_DNA"/>
</dbReference>
<dbReference type="SUPFAM" id="SSF100895">
    <property type="entry name" value="Kazal-type serine protease inhibitors"/>
    <property type="match status" value="1"/>
</dbReference>
<comment type="caution">
    <text evidence="10">The sequence shown here is derived from an EMBL/GenBank/DDBJ whole genome shotgun (WGS) entry which is preliminary data.</text>
</comment>
<feature type="transmembrane region" description="Helical" evidence="8">
    <location>
        <begin position="391"/>
        <end position="410"/>
    </location>
</feature>
<dbReference type="PANTHER" id="PTHR11388:SF76">
    <property type="entry name" value="SOLUTE CARRIER ORGANIC ANION TRANSPORTER FAMILY MEMBER"/>
    <property type="match status" value="1"/>
</dbReference>
<feature type="transmembrane region" description="Helical" evidence="8">
    <location>
        <begin position="83"/>
        <end position="103"/>
    </location>
</feature>
<keyword evidence="4 8" id="KW-0812">Transmembrane</keyword>
<name>A0A834XSN4_APHGI</name>
<proteinExistence type="inferred from homology"/>
<keyword evidence="7" id="KW-1015">Disulfide bond</keyword>
<evidence type="ECO:0000256" key="4">
    <source>
        <dbReference type="ARBA" id="ARBA00022692"/>
    </source>
</evidence>
<dbReference type="SUPFAM" id="SSF103473">
    <property type="entry name" value="MFS general substrate transporter"/>
    <property type="match status" value="1"/>
</dbReference>
<keyword evidence="6 8" id="KW-0472">Membrane</keyword>
<feature type="transmembrane region" description="Helical" evidence="8">
    <location>
        <begin position="684"/>
        <end position="706"/>
    </location>
</feature>
<dbReference type="GO" id="GO:0043252">
    <property type="term" value="P:sodium-independent organic anion transport"/>
    <property type="evidence" value="ECO:0007669"/>
    <property type="project" value="TreeGrafter"/>
</dbReference>
<feature type="transmembrane region" description="Helical" evidence="8">
    <location>
        <begin position="434"/>
        <end position="453"/>
    </location>
</feature>
<evidence type="ECO:0000259" key="9">
    <source>
        <dbReference type="PROSITE" id="PS51465"/>
    </source>
</evidence>
<feature type="transmembrane region" description="Helical" evidence="8">
    <location>
        <begin position="150"/>
        <end position="172"/>
    </location>
</feature>
<feature type="transmembrane region" description="Helical" evidence="8">
    <location>
        <begin position="632"/>
        <end position="655"/>
    </location>
</feature>
<dbReference type="InterPro" id="IPR036259">
    <property type="entry name" value="MFS_trans_sf"/>
</dbReference>
<dbReference type="GO" id="GO:0015347">
    <property type="term" value="F:sodium-independent organic anion transmembrane transporter activity"/>
    <property type="evidence" value="ECO:0007669"/>
    <property type="project" value="TreeGrafter"/>
</dbReference>
<comment type="subcellular location">
    <subcellularLocation>
        <location evidence="1 8">Cell membrane</location>
        <topology evidence="1 8">Multi-pass membrane protein</topology>
    </subcellularLocation>
</comment>
<evidence type="ECO:0000313" key="11">
    <source>
        <dbReference type="Proteomes" id="UP000639338"/>
    </source>
</evidence>
<organism evidence="10 11">
    <name type="scientific">Aphidius gifuensis</name>
    <name type="common">Parasitoid wasp</name>
    <dbReference type="NCBI Taxonomy" id="684658"/>
    <lineage>
        <taxon>Eukaryota</taxon>
        <taxon>Metazoa</taxon>
        <taxon>Ecdysozoa</taxon>
        <taxon>Arthropoda</taxon>
        <taxon>Hexapoda</taxon>
        <taxon>Insecta</taxon>
        <taxon>Pterygota</taxon>
        <taxon>Neoptera</taxon>
        <taxon>Endopterygota</taxon>
        <taxon>Hymenoptera</taxon>
        <taxon>Apocrita</taxon>
        <taxon>Ichneumonoidea</taxon>
        <taxon>Braconidae</taxon>
        <taxon>Aphidiinae</taxon>
        <taxon>Aphidius</taxon>
    </lineage>
</organism>
<dbReference type="AlphaFoldDB" id="A0A834XSN4"/>
<dbReference type="OrthoDB" id="5062115at2759"/>
<protein>
    <recommendedName>
        <fullName evidence="8">Solute carrier organic anion transporter family member</fullName>
    </recommendedName>
</protein>
<keyword evidence="11" id="KW-1185">Reference proteome</keyword>
<dbReference type="Pfam" id="PF03137">
    <property type="entry name" value="OATP"/>
    <property type="match status" value="1"/>
</dbReference>
<sequence length="722" mass="80117">MVEINLPKEKNHDADDKLLWNGTYKIIRDQPYGSPVDESHDAVDGSNDAVNKMIETMVENRDIECGISCFRGSLLQKFANKKAFVIAYGICSLMLTASAGYYIAIGSTLEKIFKISSVTAALISNGNNIGLLITCNVLSYCANKGHKPRWMAAGLFIMTISCCLFFLTHIIYGPGQDLKHLTNNDHSDLSIKTIMLHQRIASLCHDKEFNTSTLHYDHSKDGNIGAQMILFTARFLHGISDAVLFSLGLAYMDDNIKKSKIPILIGISYLIKMAGPSIGFQFSAITLSKFILLNSTPSITPNDPRWLGAWWLGWIVFSVIIFIMACIMMCFPKTLPRAEARRLLALRINQSNDNNNDKNNNNNDTNKEVKEVVSFWSTIEAFIRLAKNKTLVCINIASVLFVFGYCPFWYHVVKYIEVVYQLSASVSASETGNVSLWCGGLGIILSGIIVATFKPSARYLAGFNAFSCGIACLGILSYTFINCAANENQIIQMKAVTSNSGRLLTCTDSCTCEFSKYNPICTEDNRTFVSPCHAGCQHFTTGEDGSITYTKCSCVNSKDQGLPSEIYDNHLPSPTERLGTAKPGACKVDCTDQKDLFMIVFSVITFIVSAGAVPSFLLSLRCVDKRDKALTMGVNLAIIGLFALMISPIIFARIFDDTCLFWGKTNTSSGNCWLYDSGKLRYRFNLISAAFVGVGTFFYMAVWYLVRDLKIFDDEKNRAVRF</sequence>
<dbReference type="PROSITE" id="PS51465">
    <property type="entry name" value="KAZAL_2"/>
    <property type="match status" value="1"/>
</dbReference>
<evidence type="ECO:0000256" key="8">
    <source>
        <dbReference type="RuleBase" id="RU362056"/>
    </source>
</evidence>
<dbReference type="InterPro" id="IPR004156">
    <property type="entry name" value="OATP"/>
</dbReference>
<dbReference type="PANTHER" id="PTHR11388">
    <property type="entry name" value="ORGANIC ANION TRANSPORTER"/>
    <property type="match status" value="1"/>
</dbReference>
<feature type="domain" description="Kazal-like" evidence="9">
    <location>
        <begin position="500"/>
        <end position="549"/>
    </location>
</feature>
<dbReference type="Proteomes" id="UP000639338">
    <property type="component" value="Unassembled WGS sequence"/>
</dbReference>
<feature type="transmembrane region" description="Helical" evidence="8">
    <location>
        <begin position="263"/>
        <end position="291"/>
    </location>
</feature>
<feature type="transmembrane region" description="Helical" evidence="8">
    <location>
        <begin position="311"/>
        <end position="331"/>
    </location>
</feature>
<feature type="transmembrane region" description="Helical" evidence="8">
    <location>
        <begin position="460"/>
        <end position="481"/>
    </location>
</feature>
<feature type="transmembrane region" description="Helical" evidence="8">
    <location>
        <begin position="228"/>
        <end position="251"/>
    </location>
</feature>
<keyword evidence="5 8" id="KW-1133">Transmembrane helix</keyword>
<dbReference type="Pfam" id="PF07648">
    <property type="entry name" value="Kazal_2"/>
    <property type="match status" value="1"/>
</dbReference>
<dbReference type="Gene3D" id="1.20.1250.20">
    <property type="entry name" value="MFS general substrate transporter like domains"/>
    <property type="match status" value="1"/>
</dbReference>
<evidence type="ECO:0000256" key="1">
    <source>
        <dbReference type="ARBA" id="ARBA00004651"/>
    </source>
</evidence>
<evidence type="ECO:0000256" key="7">
    <source>
        <dbReference type="ARBA" id="ARBA00023157"/>
    </source>
</evidence>
<dbReference type="GO" id="GO:0006811">
    <property type="term" value="P:monoatomic ion transport"/>
    <property type="evidence" value="ECO:0007669"/>
    <property type="project" value="UniProtKB-KW"/>
</dbReference>
<dbReference type="GO" id="GO:0016323">
    <property type="term" value="C:basolateral plasma membrane"/>
    <property type="evidence" value="ECO:0007669"/>
    <property type="project" value="TreeGrafter"/>
</dbReference>
<dbReference type="NCBIfam" id="TIGR00805">
    <property type="entry name" value="oat"/>
    <property type="match status" value="1"/>
</dbReference>
<gene>
    <name evidence="10" type="ORF">HCN44_002712</name>
</gene>
<keyword evidence="3" id="KW-1003">Cell membrane</keyword>
<evidence type="ECO:0000256" key="5">
    <source>
        <dbReference type="ARBA" id="ARBA00022989"/>
    </source>
</evidence>
<reference evidence="10 11" key="1">
    <citation type="submission" date="2020-08" db="EMBL/GenBank/DDBJ databases">
        <title>Aphidius gifuensis genome sequencing and assembly.</title>
        <authorList>
            <person name="Du Z."/>
        </authorList>
    </citation>
    <scope>NUCLEOTIDE SEQUENCE [LARGE SCALE GENOMIC DNA]</scope>
    <source>
        <strain evidence="10">YNYX2018</strain>
        <tissue evidence="10">Adults</tissue>
    </source>
</reference>
<evidence type="ECO:0000256" key="2">
    <source>
        <dbReference type="ARBA" id="ARBA00009657"/>
    </source>
</evidence>
<dbReference type="InterPro" id="IPR036058">
    <property type="entry name" value="Kazal_dom_sf"/>
</dbReference>
<evidence type="ECO:0000256" key="6">
    <source>
        <dbReference type="ARBA" id="ARBA00023136"/>
    </source>
</evidence>
<accession>A0A834XSN4</accession>
<evidence type="ECO:0000256" key="3">
    <source>
        <dbReference type="ARBA" id="ARBA00022475"/>
    </source>
</evidence>
<keyword evidence="8" id="KW-0406">Ion transport</keyword>
<feature type="transmembrane region" description="Helical" evidence="8">
    <location>
        <begin position="596"/>
        <end position="620"/>
    </location>
</feature>
<dbReference type="InterPro" id="IPR002350">
    <property type="entry name" value="Kazal_dom"/>
</dbReference>
<dbReference type="CDD" id="cd17336">
    <property type="entry name" value="MFS_SLCO_OATP"/>
    <property type="match status" value="1"/>
</dbReference>